<protein>
    <recommendedName>
        <fullName evidence="13">Cyclic nucleotide-binding domain-containing protein</fullName>
    </recommendedName>
</protein>
<dbReference type="SUPFAM" id="SSF81324">
    <property type="entry name" value="Voltage-gated potassium channels"/>
    <property type="match status" value="1"/>
</dbReference>
<evidence type="ECO:0000256" key="5">
    <source>
        <dbReference type="ARBA" id="ARBA00022826"/>
    </source>
</evidence>
<evidence type="ECO:0000256" key="3">
    <source>
        <dbReference type="ARBA" id="ARBA00022538"/>
    </source>
</evidence>
<dbReference type="InterPro" id="IPR014710">
    <property type="entry name" value="RmlC-like_jellyroll"/>
</dbReference>
<dbReference type="PROSITE" id="PS50042">
    <property type="entry name" value="CNMP_BINDING_3"/>
    <property type="match status" value="1"/>
</dbReference>
<comment type="caution">
    <text evidence="14">The sequence shown here is derived from an EMBL/GenBank/DDBJ whole genome shotgun (WGS) entry which is preliminary data.</text>
</comment>
<keyword evidence="3" id="KW-0633">Potassium transport</keyword>
<accession>A0AAD7XL29</accession>
<dbReference type="InterPro" id="IPR005821">
    <property type="entry name" value="Ion_trans_dom"/>
</dbReference>
<dbReference type="Gene3D" id="1.10.287.630">
    <property type="entry name" value="Helix hairpin bin"/>
    <property type="match status" value="1"/>
</dbReference>
<evidence type="ECO:0000256" key="6">
    <source>
        <dbReference type="ARBA" id="ARBA00022882"/>
    </source>
</evidence>
<sequence>MMAPDDLRAIMSLNLKSVDMDNSAELGTNPQPSIPCLLILTFVQDVFFVIDIGLNFFTAVEVDGEIVSNQRRIAVEYLRSWFLIDAGAVIGFPLVFLDKNTSNSDAVKLIKLLKLVRIVRVLKLLKLLKFMRLNRVISRLEFSFILRQHVLQILSFAVGVLLTCHVFACVFYAIGARNRRDGEFRRSSWISRNELDRASKLDRYIAAFYWVCSTVTTVGYGDIHAVATLERTWSIVVMIIGASIFAVGTSWAIHLCEQLQWRKRQFSTQIQSLNMFMDQHKIPDHLRAEVREDLISRHSKYALSVAEEHRLMENLSLDLRSKLSLELNVNYLKKIKFMHCANPEVIRGLAAKLHTAYFSAGDVIVHEGDIGDCMFFIVRGAVEVLVILDGTTTTKRVAMLSKNQFFGEGAVVGESQRRNATVRSIMFTEVRTLSRATAAFKTGGLAN</sequence>
<keyword evidence="15" id="KW-1185">Reference proteome</keyword>
<dbReference type="PANTHER" id="PTHR10217">
    <property type="entry name" value="VOLTAGE AND LIGAND GATED POTASSIUM CHANNEL"/>
    <property type="match status" value="1"/>
</dbReference>
<evidence type="ECO:0000256" key="1">
    <source>
        <dbReference type="ARBA" id="ARBA00004141"/>
    </source>
</evidence>
<dbReference type="CDD" id="cd00038">
    <property type="entry name" value="CAP_ED"/>
    <property type="match status" value="1"/>
</dbReference>
<dbReference type="Pfam" id="PF00520">
    <property type="entry name" value="Ion_trans"/>
    <property type="match status" value="1"/>
</dbReference>
<dbReference type="PANTHER" id="PTHR10217:SF435">
    <property type="entry name" value="POTASSIUM VOLTAGE-GATED CHANNEL PROTEIN EAG"/>
    <property type="match status" value="1"/>
</dbReference>
<dbReference type="GO" id="GO:0042391">
    <property type="term" value="P:regulation of membrane potential"/>
    <property type="evidence" value="ECO:0007669"/>
    <property type="project" value="TreeGrafter"/>
</dbReference>
<evidence type="ECO:0000256" key="2">
    <source>
        <dbReference type="ARBA" id="ARBA00022448"/>
    </source>
</evidence>
<keyword evidence="5" id="KW-0631">Potassium channel</keyword>
<organism evidence="14 15">
    <name type="scientific">Chrysophaeum taylorii</name>
    <dbReference type="NCBI Taxonomy" id="2483200"/>
    <lineage>
        <taxon>Eukaryota</taxon>
        <taxon>Sar</taxon>
        <taxon>Stramenopiles</taxon>
        <taxon>Ochrophyta</taxon>
        <taxon>Pelagophyceae</taxon>
        <taxon>Pelagomonadales</taxon>
        <taxon>Pelagomonadaceae</taxon>
        <taxon>Chrysophaeum</taxon>
    </lineage>
</organism>
<evidence type="ECO:0000256" key="8">
    <source>
        <dbReference type="ARBA" id="ARBA00022989"/>
    </source>
</evidence>
<dbReference type="InterPro" id="IPR018488">
    <property type="entry name" value="cNMP-bd_CS"/>
</dbReference>
<dbReference type="Pfam" id="PF00027">
    <property type="entry name" value="cNMP_binding"/>
    <property type="match status" value="1"/>
</dbReference>
<keyword evidence="11" id="KW-0407">Ion channel</keyword>
<name>A0AAD7XL29_9STRA</name>
<dbReference type="SUPFAM" id="SSF51206">
    <property type="entry name" value="cAMP-binding domain-like"/>
    <property type="match status" value="1"/>
</dbReference>
<comment type="subcellular location">
    <subcellularLocation>
        <location evidence="1">Membrane</location>
        <topology evidence="1">Multi-pass membrane protein</topology>
    </subcellularLocation>
</comment>
<keyword evidence="4 12" id="KW-0812">Transmembrane</keyword>
<dbReference type="InterPro" id="IPR018490">
    <property type="entry name" value="cNMP-bd_dom_sf"/>
</dbReference>
<evidence type="ECO:0000256" key="10">
    <source>
        <dbReference type="ARBA" id="ARBA00023136"/>
    </source>
</evidence>
<keyword evidence="8 12" id="KW-1133">Transmembrane helix</keyword>
<feature type="domain" description="Cyclic nucleotide-binding" evidence="13">
    <location>
        <begin position="337"/>
        <end position="437"/>
    </location>
</feature>
<evidence type="ECO:0000313" key="15">
    <source>
        <dbReference type="Proteomes" id="UP001230188"/>
    </source>
</evidence>
<evidence type="ECO:0000313" key="14">
    <source>
        <dbReference type="EMBL" id="KAJ8602266.1"/>
    </source>
</evidence>
<keyword evidence="9" id="KW-0406">Ion transport</keyword>
<evidence type="ECO:0000256" key="7">
    <source>
        <dbReference type="ARBA" id="ARBA00022958"/>
    </source>
</evidence>
<feature type="transmembrane region" description="Helical" evidence="12">
    <location>
        <begin position="207"/>
        <end position="227"/>
    </location>
</feature>
<keyword evidence="2" id="KW-0813">Transport</keyword>
<dbReference type="InterPro" id="IPR003938">
    <property type="entry name" value="K_chnl_volt-dep_EAG/ELK/ERG"/>
</dbReference>
<feature type="transmembrane region" description="Helical" evidence="12">
    <location>
        <begin position="233"/>
        <end position="256"/>
    </location>
</feature>
<evidence type="ECO:0000256" key="11">
    <source>
        <dbReference type="ARBA" id="ARBA00023303"/>
    </source>
</evidence>
<gene>
    <name evidence="14" type="ORF">CTAYLR_003656</name>
</gene>
<dbReference type="Gene3D" id="1.10.287.70">
    <property type="match status" value="1"/>
</dbReference>
<dbReference type="InterPro" id="IPR000595">
    <property type="entry name" value="cNMP-bd_dom"/>
</dbReference>
<keyword evidence="7" id="KW-0630">Potassium</keyword>
<evidence type="ECO:0000256" key="12">
    <source>
        <dbReference type="SAM" id="Phobius"/>
    </source>
</evidence>
<dbReference type="InterPro" id="IPR050818">
    <property type="entry name" value="KCNH_animal-type"/>
</dbReference>
<dbReference type="AlphaFoldDB" id="A0AAD7XL29"/>
<dbReference type="GO" id="GO:0034702">
    <property type="term" value="C:monoatomic ion channel complex"/>
    <property type="evidence" value="ECO:0007669"/>
    <property type="project" value="UniProtKB-KW"/>
</dbReference>
<keyword evidence="10 12" id="KW-0472">Membrane</keyword>
<evidence type="ECO:0000256" key="4">
    <source>
        <dbReference type="ARBA" id="ARBA00022692"/>
    </source>
</evidence>
<feature type="transmembrane region" description="Helical" evidence="12">
    <location>
        <begin position="150"/>
        <end position="175"/>
    </location>
</feature>
<dbReference type="Gene3D" id="2.60.120.10">
    <property type="entry name" value="Jelly Rolls"/>
    <property type="match status" value="1"/>
</dbReference>
<evidence type="ECO:0000259" key="13">
    <source>
        <dbReference type="PROSITE" id="PS50042"/>
    </source>
</evidence>
<proteinExistence type="predicted"/>
<reference evidence="14" key="1">
    <citation type="submission" date="2023-01" db="EMBL/GenBank/DDBJ databases">
        <title>Metagenome sequencing of chrysophaentin producing Chrysophaeum taylorii.</title>
        <authorList>
            <person name="Davison J."/>
            <person name="Bewley C."/>
        </authorList>
    </citation>
    <scope>NUCLEOTIDE SEQUENCE</scope>
    <source>
        <strain evidence="14">NIES-1699</strain>
    </source>
</reference>
<dbReference type="EMBL" id="JAQMWT010000388">
    <property type="protein sequence ID" value="KAJ8602266.1"/>
    <property type="molecule type" value="Genomic_DNA"/>
</dbReference>
<feature type="transmembrane region" description="Helical" evidence="12">
    <location>
        <begin position="77"/>
        <end position="97"/>
    </location>
</feature>
<evidence type="ECO:0000256" key="9">
    <source>
        <dbReference type="ARBA" id="ARBA00023065"/>
    </source>
</evidence>
<dbReference type="GO" id="GO:0005886">
    <property type="term" value="C:plasma membrane"/>
    <property type="evidence" value="ECO:0007669"/>
    <property type="project" value="TreeGrafter"/>
</dbReference>
<dbReference type="PROSITE" id="PS00888">
    <property type="entry name" value="CNMP_BINDING_1"/>
    <property type="match status" value="1"/>
</dbReference>
<dbReference type="SMART" id="SM00100">
    <property type="entry name" value="cNMP"/>
    <property type="match status" value="1"/>
</dbReference>
<keyword evidence="6" id="KW-0851">Voltage-gated channel</keyword>
<dbReference type="Proteomes" id="UP001230188">
    <property type="component" value="Unassembled WGS sequence"/>
</dbReference>
<dbReference type="GO" id="GO:0005249">
    <property type="term" value="F:voltage-gated potassium channel activity"/>
    <property type="evidence" value="ECO:0007669"/>
    <property type="project" value="InterPro"/>
</dbReference>
<dbReference type="PRINTS" id="PR01463">
    <property type="entry name" value="EAGCHANLFMLY"/>
</dbReference>